<dbReference type="HOGENOM" id="CLU_002798_0_0_6"/>
<evidence type="ECO:0000256" key="1">
    <source>
        <dbReference type="SAM" id="MobiDB-lite"/>
    </source>
</evidence>
<dbReference type="STRING" id="160488.PP_1886"/>
<accession>Q88LP3</accession>
<evidence type="ECO:0008006" key="4">
    <source>
        <dbReference type="Google" id="ProtNLM"/>
    </source>
</evidence>
<keyword evidence="3" id="KW-1185">Reference proteome</keyword>
<feature type="region of interest" description="Disordered" evidence="1">
    <location>
        <begin position="951"/>
        <end position="975"/>
    </location>
</feature>
<feature type="compositionally biased region" description="Polar residues" evidence="1">
    <location>
        <begin position="957"/>
        <end position="975"/>
    </location>
</feature>
<dbReference type="PATRIC" id="fig|160488.4.peg.1991"/>
<dbReference type="AlphaFoldDB" id="Q88LP3"/>
<gene>
    <name evidence="2" type="ordered locus">PP_1886</name>
</gene>
<dbReference type="Proteomes" id="UP000000556">
    <property type="component" value="Chromosome"/>
</dbReference>
<sequence>MWPHHHPLEVETMSNSLEELLELMKKGSVTLGWGAVAVYSRDRLNRLLEQQYLTRFKENRYLPPFSHTFAGVGVKEAVSVEALEFGTPLLSFSNASTSDAKATLTMNIIKGTVNNSGKLVSSVEINEASGYWLQMEVDLETVRGEVHPYGLVALNLAKGGRFTSNLFEDKPDLAQQLIDALQAWMGEMPGRCARFELGTVDFAGYGPLTPTGFILRTQAAPGARVRDAVNYGDGAVLVFIRLRDSLLDGQPPGTGYPYLLPDGDYSATLVLNKDMLGHASDDGLELLARLLFPELNAFVKKVDSTPLDRVMFGNIDPLRTQLTVKPTMGTVVTAGKTQQFRLYDGKDQLITASAWSVINPQSHDDAGHGSIDGNGLFTAPSPEVIGQEVQTFIIKAEYKQGEETYHAAARALVISEPVLAMPAFGAYRPQESANGIDLWNAGKGNVSFEMLGQPLGQIASLGNGRSRFVPDQQAGRRILGVQRLQAGSTAKGYNALVLVNSQPLVSVDPPFVPRVGHGETTQLSEVNRIMPNEARRWRMLAGPGSVSPSGHFRASELAVSQPNVVTCEVVRNGVVFAAGYSVVKETAVKAISGWVDLQRFALTVGKSPDGVIGTVGSNGYQQLELEVTVETMQADGQDYKLCLDEIASIALFDRSGMKIPFLCGDGIDSGSGNVWRTNLKPNDFIRANESLMATEGQGPQPAAPRGAEDRTIRLQMFLHRRGASTSEVFYAGFQARTGRWFYSNDTRHQNAEIEVKVHTPDAYKSTDYTFTRTRAAGGGGNSGSTDPEHEDFDLHPETDDYWMLSYNHGTFYTAEFVKAKESDNDRDVNTSMVRWESSFPGEYYRSYTGYVFQGYNEPLPKFVSFDPDSKPLIDGVEREVSSVYQPGLLAIVNYRRRDLPFNRTSDHRALFEKLSKPLRVQLRDAHANLHIIQIDYLPADTIGDRNILAHTVPSRPTGRQTSITRLSNYQEGEHV</sequence>
<dbReference type="EMBL" id="AE015451">
    <property type="protein sequence ID" value="AAN67505.1"/>
    <property type="molecule type" value="Genomic_DNA"/>
</dbReference>
<evidence type="ECO:0000313" key="2">
    <source>
        <dbReference type="EMBL" id="AAN67505.1"/>
    </source>
</evidence>
<dbReference type="PaxDb" id="160488-PP_1886"/>
<protein>
    <recommendedName>
        <fullName evidence="4">Imidazoleglycerol-phosphate synthase</fullName>
    </recommendedName>
</protein>
<evidence type="ECO:0000313" key="3">
    <source>
        <dbReference type="Proteomes" id="UP000000556"/>
    </source>
</evidence>
<dbReference type="OrthoDB" id="6751426at2"/>
<name>Q88LP3_PSEPK</name>
<reference evidence="2 3" key="1">
    <citation type="journal article" date="2002" name="Environ. Microbiol.">
        <title>Complete genome sequence and comparative analysis of the metabolically versatile Pseudomonas putida KT2440.</title>
        <authorList>
            <person name="Nelson K.E."/>
            <person name="Weinel C."/>
            <person name="Paulsen I.T."/>
            <person name="Dodson R.J."/>
            <person name="Hilbert H."/>
            <person name="Martins dos Santos V.A."/>
            <person name="Fouts D.E."/>
            <person name="Gill S.R."/>
            <person name="Pop M."/>
            <person name="Holmes M."/>
            <person name="Brinkac L."/>
            <person name="Beanan M."/>
            <person name="DeBoy R.T."/>
            <person name="Daugherty S."/>
            <person name="Kolonay J."/>
            <person name="Madupu R."/>
            <person name="Nelson W."/>
            <person name="White O."/>
            <person name="Peterson J."/>
            <person name="Khouri H."/>
            <person name="Hance I."/>
            <person name="Chris Lee P."/>
            <person name="Holtzapple E."/>
            <person name="Scanlan D."/>
            <person name="Tran K."/>
            <person name="Moazzez A."/>
            <person name="Utterback T."/>
            <person name="Rizzo M."/>
            <person name="Lee K."/>
            <person name="Kosack D."/>
            <person name="Moestl D."/>
            <person name="Wedler H."/>
            <person name="Lauber J."/>
            <person name="Stjepandic D."/>
            <person name="Hoheisel J."/>
            <person name="Straetz M."/>
            <person name="Heim S."/>
            <person name="Kiewitz C."/>
            <person name="Eisen J.A."/>
            <person name="Timmis K.N."/>
            <person name="Dusterhoft A."/>
            <person name="Tummler B."/>
            <person name="Fraser C.M."/>
        </authorList>
    </citation>
    <scope>NUCLEOTIDE SEQUENCE [LARGE SCALE GENOMIC DNA]</scope>
    <source>
        <strain evidence="3">ATCC 47054 / DSM 6125 / CFBP 8728 / NCIMB 11950 / KT2440</strain>
    </source>
</reference>
<dbReference type="eggNOG" id="COG5492">
    <property type="taxonomic scope" value="Bacteria"/>
</dbReference>
<reference evidence="2 3" key="2">
    <citation type="journal article" date="2016" name="Environ. Microbiol.">
        <title>The revisited genome of Pseudomonas putida KT2440 enlightens its value as a robust metabolic chassis.</title>
        <authorList>
            <person name="Belda E."/>
            <person name="van Heck R.G."/>
            <person name="Lopez-Sanchez M.J."/>
            <person name="Cruveiller S."/>
            <person name="Barbe V."/>
            <person name="Fraser C."/>
            <person name="Klenk H.P."/>
            <person name="Petersen J."/>
            <person name="Morgat A."/>
            <person name="Nikel P.I."/>
            <person name="Vallenet D."/>
            <person name="Rouy Z."/>
            <person name="Sekowska A."/>
            <person name="Martins Dos Santos V.A."/>
            <person name="de Lorenzo V."/>
            <person name="Danchin A."/>
            <person name="Medigue C."/>
        </authorList>
    </citation>
    <scope>NUCLEOTIDE SEQUENCE [LARGE SCALE GENOMIC DNA]</scope>
    <source>
        <strain evidence="3">ATCC 47054 / DSM 6125 / CFBP 8728 / NCIMB 11950 / KT2440</strain>
    </source>
</reference>
<organism evidence="2 3">
    <name type="scientific">Pseudomonas putida (strain ATCC 47054 / DSM 6125 / CFBP 8728 / NCIMB 11950 / KT2440)</name>
    <dbReference type="NCBI Taxonomy" id="160488"/>
    <lineage>
        <taxon>Bacteria</taxon>
        <taxon>Pseudomonadati</taxon>
        <taxon>Pseudomonadota</taxon>
        <taxon>Gammaproteobacteria</taxon>
        <taxon>Pseudomonadales</taxon>
        <taxon>Pseudomonadaceae</taxon>
        <taxon>Pseudomonas</taxon>
    </lineage>
</organism>
<dbReference type="KEGG" id="ppu:PP_1886"/>
<proteinExistence type="predicted"/>
<dbReference type="BioCyc" id="PPUT160488:G1G01-1995-MONOMER"/>